<protein>
    <submittedName>
        <fullName evidence="2">Transcriptional regulator</fullName>
    </submittedName>
</protein>
<dbReference type="GO" id="GO:0006950">
    <property type="term" value="P:response to stress"/>
    <property type="evidence" value="ECO:0007669"/>
    <property type="project" value="TreeGrafter"/>
</dbReference>
<evidence type="ECO:0000259" key="1">
    <source>
        <dbReference type="Pfam" id="PF12802"/>
    </source>
</evidence>
<dbReference type="GO" id="GO:0003700">
    <property type="term" value="F:DNA-binding transcription factor activity"/>
    <property type="evidence" value="ECO:0007669"/>
    <property type="project" value="InterPro"/>
</dbReference>
<accession>A0A1B8RB19</accession>
<dbReference type="InterPro" id="IPR036390">
    <property type="entry name" value="WH_DNA-bd_sf"/>
</dbReference>
<reference evidence="2" key="1">
    <citation type="journal article" date="2015" name="BMC Genomics">
        <title>Transcriptome profiling of a Rhizobium leguminosarum bv. trifolii rosR mutant reveals the role of the transcriptional regulator RosR in motility, synthesis of cell-surface components, and other cellular processes.</title>
        <authorList>
            <person name="Rachwal K."/>
            <person name="Matczynska E."/>
            <person name="Janczarek M."/>
        </authorList>
    </citation>
    <scope>NUCLEOTIDE SEQUENCE</scope>
    <source>
        <strain evidence="2">Rt24.2</strain>
    </source>
</reference>
<name>A0A1B8RB19_RHILT</name>
<feature type="domain" description="HTH marR-type" evidence="1">
    <location>
        <begin position="63"/>
        <end position="103"/>
    </location>
</feature>
<sequence length="158" mass="18033">MSIPLSPGSIPDALPGPPFFGALLRVVWQHVRDRMLQAIHEAGFVDFQETHFAVFSFPLPDGMRPSELARQKRMSRQAVNYLLSQLEDLGYVERRAADGSDRRLVYLTPRGHEVVAAIFGCLRQLHEQWSKEVGKERFDDFVDVLKQLSTKAQEPTNR</sequence>
<dbReference type="Gene3D" id="1.10.10.10">
    <property type="entry name" value="Winged helix-like DNA-binding domain superfamily/Winged helix DNA-binding domain"/>
    <property type="match status" value="1"/>
</dbReference>
<dbReference type="PANTHER" id="PTHR33164:SF43">
    <property type="entry name" value="HTH-TYPE TRANSCRIPTIONAL REPRESSOR YETL"/>
    <property type="match status" value="1"/>
</dbReference>
<dbReference type="InterPro" id="IPR000835">
    <property type="entry name" value="HTH_MarR-typ"/>
</dbReference>
<evidence type="ECO:0000313" key="2">
    <source>
        <dbReference type="EMBL" id="AOO91167.1"/>
    </source>
</evidence>
<proteinExistence type="predicted"/>
<dbReference type="InterPro" id="IPR039422">
    <property type="entry name" value="MarR/SlyA-like"/>
</dbReference>
<dbReference type="Pfam" id="PF12802">
    <property type="entry name" value="MarR_2"/>
    <property type="match status" value="1"/>
</dbReference>
<dbReference type="AlphaFoldDB" id="A0A1B8RB19"/>
<dbReference type="InterPro" id="IPR011991">
    <property type="entry name" value="ArsR-like_HTH"/>
</dbReference>
<dbReference type="SUPFAM" id="SSF46785">
    <property type="entry name" value="Winged helix' DNA-binding domain"/>
    <property type="match status" value="1"/>
</dbReference>
<dbReference type="InterPro" id="IPR036388">
    <property type="entry name" value="WH-like_DNA-bd_sf"/>
</dbReference>
<dbReference type="PANTHER" id="PTHR33164">
    <property type="entry name" value="TRANSCRIPTIONAL REGULATOR, MARR FAMILY"/>
    <property type="match status" value="1"/>
</dbReference>
<dbReference type="EMBL" id="KX488803">
    <property type="protein sequence ID" value="AOO91167.1"/>
    <property type="molecule type" value="Genomic_DNA"/>
</dbReference>
<reference evidence="2" key="2">
    <citation type="journal article" date="2016" name="Front. Microbiol.">
        <title>The Regulatory Protein RosR Affects Rhizobium leguminosarum bv. trifolii Protein Profiles, Cell Surface Properties, and Symbiosis with Clover.</title>
        <authorList>
            <person name="Rachwal K."/>
            <person name="Boguszewska A."/>
            <person name="Kopcinska J."/>
            <person name="Karas M."/>
            <person name="Tchorzewski M."/>
            <person name="Janczarek M."/>
        </authorList>
    </citation>
    <scope>NUCLEOTIDE SEQUENCE</scope>
    <source>
        <strain evidence="2">Rt24.2</strain>
    </source>
</reference>
<organism evidence="2">
    <name type="scientific">Rhizobium leguminosarum bv. trifolii</name>
    <dbReference type="NCBI Taxonomy" id="386"/>
    <lineage>
        <taxon>Bacteria</taxon>
        <taxon>Pseudomonadati</taxon>
        <taxon>Pseudomonadota</taxon>
        <taxon>Alphaproteobacteria</taxon>
        <taxon>Hyphomicrobiales</taxon>
        <taxon>Rhizobiaceae</taxon>
        <taxon>Rhizobium/Agrobacterium group</taxon>
        <taxon>Rhizobium</taxon>
    </lineage>
</organism>
<dbReference type="CDD" id="cd00090">
    <property type="entry name" value="HTH_ARSR"/>
    <property type="match status" value="1"/>
</dbReference>
<dbReference type="GeneID" id="61423041"/>
<dbReference type="RefSeq" id="WP_063829409.1">
    <property type="nucleotide sequence ID" value="NZ_MAMO01000035.1"/>
</dbReference>